<keyword evidence="3" id="KW-1185">Reference proteome</keyword>
<comment type="caution">
    <text evidence="2">The sequence shown here is derived from an EMBL/GenBank/DDBJ whole genome shotgun (WGS) entry which is preliminary data.</text>
</comment>
<feature type="region of interest" description="Disordered" evidence="1">
    <location>
        <begin position="1"/>
        <end position="36"/>
    </location>
</feature>
<gene>
    <name evidence="2" type="ORF">LTR91_017196</name>
</gene>
<dbReference type="EMBL" id="JAUJLE010000219">
    <property type="protein sequence ID" value="KAK0967343.1"/>
    <property type="molecule type" value="Genomic_DNA"/>
</dbReference>
<feature type="compositionally biased region" description="Polar residues" evidence="1">
    <location>
        <begin position="447"/>
        <end position="464"/>
    </location>
</feature>
<evidence type="ECO:0000313" key="2">
    <source>
        <dbReference type="EMBL" id="KAK0967343.1"/>
    </source>
</evidence>
<proteinExistence type="predicted"/>
<name>A0AAN6K6H2_9PEZI</name>
<organism evidence="2 3">
    <name type="scientific">Friedmanniomyces endolithicus</name>
    <dbReference type="NCBI Taxonomy" id="329885"/>
    <lineage>
        <taxon>Eukaryota</taxon>
        <taxon>Fungi</taxon>
        <taxon>Dikarya</taxon>
        <taxon>Ascomycota</taxon>
        <taxon>Pezizomycotina</taxon>
        <taxon>Dothideomycetes</taxon>
        <taxon>Dothideomycetidae</taxon>
        <taxon>Mycosphaerellales</taxon>
        <taxon>Teratosphaeriaceae</taxon>
        <taxon>Friedmanniomyces</taxon>
    </lineage>
</organism>
<evidence type="ECO:0008006" key="4">
    <source>
        <dbReference type="Google" id="ProtNLM"/>
    </source>
</evidence>
<dbReference type="Proteomes" id="UP001175353">
    <property type="component" value="Unassembled WGS sequence"/>
</dbReference>
<evidence type="ECO:0000256" key="1">
    <source>
        <dbReference type="SAM" id="MobiDB-lite"/>
    </source>
</evidence>
<dbReference type="AlphaFoldDB" id="A0AAN6K6H2"/>
<protein>
    <recommendedName>
        <fullName evidence="4">BTB domain-containing protein</fullName>
    </recommendedName>
</protein>
<reference evidence="2" key="1">
    <citation type="submission" date="2023-06" db="EMBL/GenBank/DDBJ databases">
        <title>Black Yeasts Isolated from many extreme environments.</title>
        <authorList>
            <person name="Coleine C."/>
            <person name="Stajich J.E."/>
            <person name="Selbmann L."/>
        </authorList>
    </citation>
    <scope>NUCLEOTIDE SEQUENCE</scope>
    <source>
        <strain evidence="2">CCFEE 5200</strain>
    </source>
</reference>
<feature type="compositionally biased region" description="Low complexity" evidence="1">
    <location>
        <begin position="16"/>
        <end position="32"/>
    </location>
</feature>
<feature type="region of interest" description="Disordered" evidence="1">
    <location>
        <begin position="444"/>
        <end position="468"/>
    </location>
</feature>
<sequence>MVRNIKHSRSEAFTLPSRSTAPPPASYYYGPSKESTRSPAIYTPSVLDDQLNSRATPSWAPQDDHSLRYLRKDIVRDAENAVRRSGMDPSALENYHLLKQAIDDATTLSMFMRNPITRSNRSPGAHDGNYDLGLPYRSPVDRLDGTSRQSTSGHAEAVRALRALKHEDQDLRLRDEWTAEVMALPPMPHEYSYRSRYPRLRTDLTALSLNPPSIWSSKLPPMKESSPEVLHMHIQIPDSAPSEPEIKLVCNDLQSGQKVPIYITRTLLKVASPLMNEMYRSEDNGYEESCIIRVAQDFEAVQSLLAFASRGVCDTPFSRHPLDHYRELKTLAILWENRGVEKKALLEFNSAAAVLPSSELHRLADMLVDVHNEPLDNFSLSRMRCAIREAATLRGADILTDGQSLLRLAADGGGPLVEFGEHMGKFWLSGKDAVDDTDKSVAGMWTPGTTPGASSPASRSMRTHSSGKDHWASVGSKCYCEECMSKRRISRR</sequence>
<accession>A0AAN6K6H2</accession>
<evidence type="ECO:0000313" key="3">
    <source>
        <dbReference type="Proteomes" id="UP001175353"/>
    </source>
</evidence>